<protein>
    <submittedName>
        <fullName evidence="2">Alkaline shock protein 23</fullName>
    </submittedName>
</protein>
<dbReference type="PANTHER" id="PTHR34297:SF2">
    <property type="entry name" value="ASP23_GLS24 FAMILY ENVELOPE STRESS RESPONSE PROTEIN"/>
    <property type="match status" value="1"/>
</dbReference>
<sequence length="135" mass="13959">MPEAAGSTAVHIQVANDVIGAIAGMAALEVEGVHSMSGGIVEGIAQVLGRRQLSRGVHVEVDGRDVSLDLFVVMDYGARIPEVAERVQANVKAQVENMTGLTVDAVNIHVQGVWMPAGRGEGAAPPAKSRPAEGN</sequence>
<evidence type="ECO:0000313" key="3">
    <source>
        <dbReference type="Proteomes" id="UP000503399"/>
    </source>
</evidence>
<keyword evidence="3" id="KW-1185">Reference proteome</keyword>
<reference evidence="2 3" key="1">
    <citation type="submission" date="2020-02" db="EMBL/GenBank/DDBJ databases">
        <authorList>
            <person name="Hogendoorn C."/>
        </authorList>
    </citation>
    <scope>NUCLEOTIDE SEQUENCE [LARGE SCALE GENOMIC DNA]</scope>
    <source>
        <strain evidence="2">R501</strain>
    </source>
</reference>
<proteinExistence type="inferred from homology"/>
<dbReference type="PANTHER" id="PTHR34297">
    <property type="entry name" value="HYPOTHETICAL CYTOSOLIC PROTEIN-RELATED"/>
    <property type="match status" value="1"/>
</dbReference>
<dbReference type="Proteomes" id="UP000503399">
    <property type="component" value="Chromosome"/>
</dbReference>
<name>A0A6F8ZFX2_9FIRM</name>
<gene>
    <name evidence="2" type="ORF">R50_1142</name>
</gene>
<dbReference type="EMBL" id="LR778114">
    <property type="protein sequence ID" value="CAB1128648.1"/>
    <property type="molecule type" value="Genomic_DNA"/>
</dbReference>
<dbReference type="Pfam" id="PF03780">
    <property type="entry name" value="Asp23"/>
    <property type="match status" value="1"/>
</dbReference>
<dbReference type="InterPro" id="IPR005531">
    <property type="entry name" value="Asp23"/>
</dbReference>
<evidence type="ECO:0000256" key="1">
    <source>
        <dbReference type="ARBA" id="ARBA00005721"/>
    </source>
</evidence>
<evidence type="ECO:0000313" key="2">
    <source>
        <dbReference type="EMBL" id="CAB1128648.1"/>
    </source>
</evidence>
<organism evidence="2 3">
    <name type="scientific">Candidatus Hydrogenisulfobacillus filiaventi</name>
    <dbReference type="NCBI Taxonomy" id="2707344"/>
    <lineage>
        <taxon>Bacteria</taxon>
        <taxon>Bacillati</taxon>
        <taxon>Bacillota</taxon>
        <taxon>Clostridia</taxon>
        <taxon>Eubacteriales</taxon>
        <taxon>Clostridiales Family XVII. Incertae Sedis</taxon>
        <taxon>Candidatus Hydrogenisulfobacillus</taxon>
    </lineage>
</organism>
<comment type="similarity">
    <text evidence="1">Belongs to the asp23 family.</text>
</comment>
<dbReference type="AlphaFoldDB" id="A0A6F8ZFX2"/>
<accession>A0A6F8ZFX2</accession>
<dbReference type="KEGG" id="hfv:R50_1142"/>